<reference evidence="3" key="1">
    <citation type="submission" date="2016-10" db="EMBL/GenBank/DDBJ databases">
        <authorList>
            <person name="Varghese N."/>
            <person name="Submissions S."/>
        </authorList>
    </citation>
    <scope>NUCLEOTIDE SEQUENCE [LARGE SCALE GENOMIC DNA]</scope>
    <source>
        <strain evidence="3">DSM 26894</strain>
    </source>
</reference>
<gene>
    <name evidence="2" type="ORF">SAMN04488050_105262</name>
</gene>
<dbReference type="AlphaFoldDB" id="A0A1I6T347"/>
<keyword evidence="3" id="KW-1185">Reference proteome</keyword>
<evidence type="ECO:0000313" key="3">
    <source>
        <dbReference type="Proteomes" id="UP000199392"/>
    </source>
</evidence>
<feature type="region of interest" description="Disordered" evidence="1">
    <location>
        <begin position="54"/>
        <end position="76"/>
    </location>
</feature>
<dbReference type="EMBL" id="FOZW01000005">
    <property type="protein sequence ID" value="SFS83704.1"/>
    <property type="molecule type" value="Genomic_DNA"/>
</dbReference>
<accession>A0A1I6T347</accession>
<organism evidence="2 3">
    <name type="scientific">Alloyangia pacifica</name>
    <dbReference type="NCBI Taxonomy" id="311180"/>
    <lineage>
        <taxon>Bacteria</taxon>
        <taxon>Pseudomonadati</taxon>
        <taxon>Pseudomonadota</taxon>
        <taxon>Alphaproteobacteria</taxon>
        <taxon>Rhodobacterales</taxon>
        <taxon>Roseobacteraceae</taxon>
        <taxon>Alloyangia</taxon>
    </lineage>
</organism>
<dbReference type="Proteomes" id="UP000199392">
    <property type="component" value="Unassembled WGS sequence"/>
</dbReference>
<protein>
    <submittedName>
        <fullName evidence="2">Uncharacterized protein</fullName>
    </submittedName>
</protein>
<proteinExistence type="predicted"/>
<evidence type="ECO:0000313" key="2">
    <source>
        <dbReference type="EMBL" id="SFS83704.1"/>
    </source>
</evidence>
<sequence>MQLMVRSRNRLAMAVRETSYIKLRGAMEQEDPAENTQLCQTLRHGTRGVVPIALTGDGDGDGGGGGCGFSLIPRPR</sequence>
<evidence type="ECO:0000256" key="1">
    <source>
        <dbReference type="SAM" id="MobiDB-lite"/>
    </source>
</evidence>
<name>A0A1I6T347_9RHOB</name>